<accession>A0AAD4N9C5</accession>
<dbReference type="AlphaFoldDB" id="A0AAD4N9C5"/>
<keyword evidence="2" id="KW-0732">Signal</keyword>
<feature type="chain" id="PRO_5042005568" description="Secreted protein" evidence="2">
    <location>
        <begin position="22"/>
        <end position="80"/>
    </location>
</feature>
<evidence type="ECO:0008006" key="5">
    <source>
        <dbReference type="Google" id="ProtNLM"/>
    </source>
</evidence>
<comment type="caution">
    <text evidence="3">The sequence shown here is derived from an EMBL/GenBank/DDBJ whole genome shotgun (WGS) entry which is preliminary data.</text>
</comment>
<name>A0AAD4N9C5_9BILA</name>
<evidence type="ECO:0000313" key="3">
    <source>
        <dbReference type="EMBL" id="KAI1723586.1"/>
    </source>
</evidence>
<protein>
    <recommendedName>
        <fullName evidence="5">Secreted protein</fullName>
    </recommendedName>
</protein>
<reference evidence="3" key="1">
    <citation type="submission" date="2022-01" db="EMBL/GenBank/DDBJ databases">
        <title>Genome Sequence Resource for Two Populations of Ditylenchus destructor, the Migratory Endoparasitic Phytonematode.</title>
        <authorList>
            <person name="Zhang H."/>
            <person name="Lin R."/>
            <person name="Xie B."/>
        </authorList>
    </citation>
    <scope>NUCLEOTIDE SEQUENCE</scope>
    <source>
        <strain evidence="3">BazhouSP</strain>
    </source>
</reference>
<feature type="signal peptide" evidence="2">
    <location>
        <begin position="1"/>
        <end position="21"/>
    </location>
</feature>
<evidence type="ECO:0000256" key="1">
    <source>
        <dbReference type="SAM" id="MobiDB-lite"/>
    </source>
</evidence>
<evidence type="ECO:0000256" key="2">
    <source>
        <dbReference type="SAM" id="SignalP"/>
    </source>
</evidence>
<sequence length="80" mass="9093">MVSSRVAVIFLALFIFDTFTSSPVQRVKREIDEEENSERQNDMSIPQGHKGRTNHNEFNIEQNGGKGKAELTITNENGRK</sequence>
<feature type="compositionally biased region" description="Basic and acidic residues" evidence="1">
    <location>
        <begin position="30"/>
        <end position="41"/>
    </location>
</feature>
<evidence type="ECO:0000313" key="4">
    <source>
        <dbReference type="Proteomes" id="UP001201812"/>
    </source>
</evidence>
<gene>
    <name evidence="3" type="ORF">DdX_03749</name>
</gene>
<dbReference type="EMBL" id="JAKKPZ010000003">
    <property type="protein sequence ID" value="KAI1723586.1"/>
    <property type="molecule type" value="Genomic_DNA"/>
</dbReference>
<dbReference type="Proteomes" id="UP001201812">
    <property type="component" value="Unassembled WGS sequence"/>
</dbReference>
<organism evidence="3 4">
    <name type="scientific">Ditylenchus destructor</name>
    <dbReference type="NCBI Taxonomy" id="166010"/>
    <lineage>
        <taxon>Eukaryota</taxon>
        <taxon>Metazoa</taxon>
        <taxon>Ecdysozoa</taxon>
        <taxon>Nematoda</taxon>
        <taxon>Chromadorea</taxon>
        <taxon>Rhabditida</taxon>
        <taxon>Tylenchina</taxon>
        <taxon>Tylenchomorpha</taxon>
        <taxon>Sphaerularioidea</taxon>
        <taxon>Anguinidae</taxon>
        <taxon>Anguininae</taxon>
        <taxon>Ditylenchus</taxon>
    </lineage>
</organism>
<feature type="region of interest" description="Disordered" evidence="1">
    <location>
        <begin position="30"/>
        <end position="80"/>
    </location>
</feature>
<keyword evidence="4" id="KW-1185">Reference proteome</keyword>
<proteinExistence type="predicted"/>